<comment type="caution">
    <text evidence="7">The sequence shown here is derived from an EMBL/GenBank/DDBJ whole genome shotgun (WGS) entry which is preliminary data.</text>
</comment>
<feature type="active site" description="Proton donor" evidence="3 4">
    <location>
        <position position="103"/>
    </location>
</feature>
<gene>
    <name evidence="3" type="primary">qutE</name>
    <name evidence="7" type="ORF">PSALAMII_LOCUS7125</name>
</gene>
<evidence type="ECO:0000256" key="2">
    <source>
        <dbReference type="ARBA" id="ARBA00023239"/>
    </source>
</evidence>
<dbReference type="PANTHER" id="PTHR21272:SF5">
    <property type="entry name" value="CATABOLIC 3-DEHYDROQUINASE"/>
    <property type="match status" value="1"/>
</dbReference>
<dbReference type="CDD" id="cd00466">
    <property type="entry name" value="DHQase_II"/>
    <property type="match status" value="1"/>
</dbReference>
<dbReference type="InterPro" id="IPR001874">
    <property type="entry name" value="DHquinase_II"/>
</dbReference>
<dbReference type="EMBL" id="CAJVPD010000249">
    <property type="protein sequence ID" value="CAG8395648.1"/>
    <property type="molecule type" value="Genomic_DNA"/>
</dbReference>
<dbReference type="EC" id="4.2.1.10" evidence="3"/>
<evidence type="ECO:0000256" key="1">
    <source>
        <dbReference type="ARBA" id="ARBA00022911"/>
    </source>
</evidence>
<dbReference type="PROSITE" id="PS01029">
    <property type="entry name" value="DEHYDROQUINASE_II"/>
    <property type="match status" value="1"/>
</dbReference>
<reference evidence="7" key="1">
    <citation type="submission" date="2021-07" db="EMBL/GenBank/DDBJ databases">
        <authorList>
            <person name="Branca A.L. A."/>
        </authorList>
    </citation>
    <scope>NUCLEOTIDE SEQUENCE</scope>
</reference>
<feature type="active site" description="Proton acceptor" evidence="3 4">
    <location>
        <position position="25"/>
    </location>
</feature>
<proteinExistence type="inferred from homology"/>
<comment type="similarity">
    <text evidence="3">Belongs to the type-II 3-dehydroquinase family.</text>
</comment>
<dbReference type="InterPro" id="IPR036441">
    <property type="entry name" value="DHquinase_II_sf"/>
</dbReference>
<evidence type="ECO:0000256" key="3">
    <source>
        <dbReference type="HAMAP-Rule" id="MF_03136"/>
    </source>
</evidence>
<dbReference type="PANTHER" id="PTHR21272">
    <property type="entry name" value="CATABOLIC 3-DEHYDROQUINASE"/>
    <property type="match status" value="1"/>
</dbReference>
<sequence>MSPHNILLVNGPNLNLLGTREPHIYGSATLDQLESAMTARASQHNLSVTCFQSNSEGDIVNRIHQAQKDGVSGIIINPAAYTHTSVAIRDALLGVGIPFVEIHISNPHTREKFRHHSYLSDKANAVICGMGVYGYFAALDWWSWSFSGKSII</sequence>
<feature type="binding site" evidence="3 5">
    <location>
        <position position="114"/>
    </location>
    <ligand>
        <name>substrate</name>
    </ligand>
</feature>
<feature type="binding site" evidence="3 5">
    <location>
        <position position="83"/>
    </location>
    <ligand>
        <name>substrate</name>
    </ligand>
</feature>
<organism evidence="7 8">
    <name type="scientific">Penicillium salamii</name>
    <dbReference type="NCBI Taxonomy" id="1612424"/>
    <lineage>
        <taxon>Eukaryota</taxon>
        <taxon>Fungi</taxon>
        <taxon>Dikarya</taxon>
        <taxon>Ascomycota</taxon>
        <taxon>Pezizomycotina</taxon>
        <taxon>Eurotiomycetes</taxon>
        <taxon>Eurotiomycetidae</taxon>
        <taxon>Eurotiales</taxon>
        <taxon>Aspergillaceae</taxon>
        <taxon>Penicillium</taxon>
    </lineage>
</organism>
<dbReference type="GO" id="GO:0019631">
    <property type="term" value="P:quinate catabolic process"/>
    <property type="evidence" value="ECO:0007669"/>
    <property type="project" value="TreeGrafter"/>
</dbReference>
<dbReference type="InterPro" id="IPR018509">
    <property type="entry name" value="DHquinase_II_CS"/>
</dbReference>
<dbReference type="NCBIfam" id="NF003806">
    <property type="entry name" value="PRK05395.1-3"/>
    <property type="match status" value="1"/>
</dbReference>
<feature type="binding site" evidence="3 5">
    <location>
        <position position="90"/>
    </location>
    <ligand>
        <name>substrate</name>
    </ligand>
</feature>
<comment type="catalytic activity">
    <reaction evidence="3">
        <text>3-dehydroquinate = 3-dehydroshikimate + H2O</text>
        <dbReference type="Rhea" id="RHEA:21096"/>
        <dbReference type="ChEBI" id="CHEBI:15377"/>
        <dbReference type="ChEBI" id="CHEBI:16630"/>
        <dbReference type="ChEBI" id="CHEBI:32364"/>
        <dbReference type="EC" id="4.2.1.10"/>
    </reaction>
</comment>
<dbReference type="NCBIfam" id="NF003804">
    <property type="entry name" value="PRK05395.1-1"/>
    <property type="match status" value="1"/>
</dbReference>
<name>A0A9W4JIC2_9EURO</name>
<evidence type="ECO:0000313" key="8">
    <source>
        <dbReference type="Proteomes" id="UP001152592"/>
    </source>
</evidence>
<feature type="site" description="Transition state stabilizer" evidence="3 6">
    <location>
        <position position="20"/>
    </location>
</feature>
<accession>A0A9W4JIC2</accession>
<dbReference type="NCBIfam" id="NF003807">
    <property type="entry name" value="PRK05395.1-4"/>
    <property type="match status" value="1"/>
</dbReference>
<evidence type="ECO:0000256" key="4">
    <source>
        <dbReference type="PIRSR" id="PIRSR001399-1"/>
    </source>
</evidence>
<keyword evidence="1 3" id="KW-0672">Quinate metabolism</keyword>
<dbReference type="NCBIfam" id="TIGR01088">
    <property type="entry name" value="aroQ"/>
    <property type="match status" value="1"/>
</dbReference>
<dbReference type="NCBIfam" id="NF003805">
    <property type="entry name" value="PRK05395.1-2"/>
    <property type="match status" value="1"/>
</dbReference>
<protein>
    <recommendedName>
        <fullName evidence="3">Catabolic 3-dehydroquinase</fullName>
        <shortName evidence="3">cDHQase</shortName>
        <ecNumber evidence="3">4.2.1.10</ecNumber>
    </recommendedName>
    <alternativeName>
        <fullName evidence="3">3-dehydroquinate dehydratase</fullName>
    </alternativeName>
</protein>
<evidence type="ECO:0000256" key="5">
    <source>
        <dbReference type="PIRSR" id="PIRSR001399-2"/>
    </source>
</evidence>
<dbReference type="GO" id="GO:0046279">
    <property type="term" value="P:3,4-dihydroxybenzoate biosynthetic process"/>
    <property type="evidence" value="ECO:0007669"/>
    <property type="project" value="UniProtKB-UniRule"/>
</dbReference>
<dbReference type="OrthoDB" id="10262323at2759"/>
<dbReference type="Pfam" id="PF01220">
    <property type="entry name" value="DHquinase_II"/>
    <property type="match status" value="1"/>
</dbReference>
<comment type="function">
    <text evidence="3">Is involved in the catabolism of quinate. Allows the utilization of quinate as carbon source via the beta-ketoadipate pathway.</text>
</comment>
<dbReference type="SUPFAM" id="SSF52304">
    <property type="entry name" value="Type II 3-dehydroquinate dehydratase"/>
    <property type="match status" value="1"/>
</dbReference>
<comment type="subunit">
    <text evidence="3">Homododecamer. Adopts a ring-like structure, composed of an arrangement of two hexameric rings stacked on top of one another.</text>
</comment>
<keyword evidence="2 3" id="KW-0456">Lyase</keyword>
<dbReference type="PIRSF" id="PIRSF001399">
    <property type="entry name" value="DHquinase_II"/>
    <property type="match status" value="1"/>
</dbReference>
<dbReference type="HAMAP" id="MF_00169">
    <property type="entry name" value="AroQ"/>
    <property type="match status" value="1"/>
</dbReference>
<feature type="binding site" evidence="3 5">
    <location>
        <begin position="104"/>
        <end position="105"/>
    </location>
    <ligand>
        <name>substrate</name>
    </ligand>
</feature>
<dbReference type="Proteomes" id="UP001152592">
    <property type="component" value="Unassembled WGS sequence"/>
</dbReference>
<dbReference type="AlphaFoldDB" id="A0A9W4JIC2"/>
<dbReference type="Gene3D" id="3.40.50.9100">
    <property type="entry name" value="Dehydroquinase, class II"/>
    <property type="match status" value="1"/>
</dbReference>
<comment type="pathway">
    <text evidence="3">Aromatic compound metabolism; 3,4-dihydroxybenzoate biosynthesis; 3,4-dihydroxybenzoate from 3-dehydroquinate: step 1/2.</text>
</comment>
<evidence type="ECO:0000256" key="6">
    <source>
        <dbReference type="PIRSR" id="PIRSR001399-3"/>
    </source>
</evidence>
<evidence type="ECO:0000313" key="7">
    <source>
        <dbReference type="EMBL" id="CAG8395648.1"/>
    </source>
</evidence>
<feature type="binding site" evidence="3 5">
    <location>
        <position position="77"/>
    </location>
    <ligand>
        <name>substrate</name>
    </ligand>
</feature>
<dbReference type="GO" id="GO:0003855">
    <property type="term" value="F:3-dehydroquinate dehydratase activity"/>
    <property type="evidence" value="ECO:0007669"/>
    <property type="project" value="UniProtKB-UniRule"/>
</dbReference>